<dbReference type="EMBL" id="JARKIF010000008">
    <property type="protein sequence ID" value="KAJ7633272.1"/>
    <property type="molecule type" value="Genomic_DNA"/>
</dbReference>
<organism evidence="2 3">
    <name type="scientific">Roridomyces roridus</name>
    <dbReference type="NCBI Taxonomy" id="1738132"/>
    <lineage>
        <taxon>Eukaryota</taxon>
        <taxon>Fungi</taxon>
        <taxon>Dikarya</taxon>
        <taxon>Basidiomycota</taxon>
        <taxon>Agaricomycotina</taxon>
        <taxon>Agaricomycetes</taxon>
        <taxon>Agaricomycetidae</taxon>
        <taxon>Agaricales</taxon>
        <taxon>Marasmiineae</taxon>
        <taxon>Mycenaceae</taxon>
        <taxon>Roridomyces</taxon>
    </lineage>
</organism>
<protein>
    <submittedName>
        <fullName evidence="2">Uncharacterized protein</fullName>
    </submittedName>
</protein>
<keyword evidence="3" id="KW-1185">Reference proteome</keyword>
<evidence type="ECO:0000256" key="1">
    <source>
        <dbReference type="SAM" id="MobiDB-lite"/>
    </source>
</evidence>
<name>A0AAD7BXZ3_9AGAR</name>
<proteinExistence type="predicted"/>
<reference evidence="2" key="1">
    <citation type="submission" date="2023-03" db="EMBL/GenBank/DDBJ databases">
        <title>Massive genome expansion in bonnet fungi (Mycena s.s.) driven by repeated elements and novel gene families across ecological guilds.</title>
        <authorList>
            <consortium name="Lawrence Berkeley National Laboratory"/>
            <person name="Harder C.B."/>
            <person name="Miyauchi S."/>
            <person name="Viragh M."/>
            <person name="Kuo A."/>
            <person name="Thoen E."/>
            <person name="Andreopoulos B."/>
            <person name="Lu D."/>
            <person name="Skrede I."/>
            <person name="Drula E."/>
            <person name="Henrissat B."/>
            <person name="Morin E."/>
            <person name="Kohler A."/>
            <person name="Barry K."/>
            <person name="LaButti K."/>
            <person name="Morin E."/>
            <person name="Salamov A."/>
            <person name="Lipzen A."/>
            <person name="Mereny Z."/>
            <person name="Hegedus B."/>
            <person name="Baldrian P."/>
            <person name="Stursova M."/>
            <person name="Weitz H."/>
            <person name="Taylor A."/>
            <person name="Grigoriev I.V."/>
            <person name="Nagy L.G."/>
            <person name="Martin F."/>
            <person name="Kauserud H."/>
        </authorList>
    </citation>
    <scope>NUCLEOTIDE SEQUENCE</scope>
    <source>
        <strain evidence="2">9284</strain>
    </source>
</reference>
<evidence type="ECO:0000313" key="3">
    <source>
        <dbReference type="Proteomes" id="UP001221142"/>
    </source>
</evidence>
<comment type="caution">
    <text evidence="2">The sequence shown here is derived from an EMBL/GenBank/DDBJ whole genome shotgun (WGS) entry which is preliminary data.</text>
</comment>
<evidence type="ECO:0000313" key="2">
    <source>
        <dbReference type="EMBL" id="KAJ7633272.1"/>
    </source>
</evidence>
<dbReference type="AlphaFoldDB" id="A0AAD7BXZ3"/>
<sequence>MVHGRLAMAVTIASSSHQRFRLGWSHPRYELKACDRRIAKGPRYDVTAARAASTSFWEVPSSLQGMTLQPGRRSTGARMSFSDTLLPGTAYITEDPPRPSPSANRDLGWSNLYTTDDAPTTREDDASPTVATKVSPLRAHLGRRSLATFPVSPCLSQGHHPRLSGTAGNIPISLRPATSGALLVAIDGEGIEPDTRGDPFGVLAGRKVSVAYLGPSCPPPTETARIHSVVTALLHLPVVSSISEHGTVWAIPPRLVLVVCYTRTGAVCVSRIPHAAYVGAWAVAARPP</sequence>
<feature type="region of interest" description="Disordered" evidence="1">
    <location>
        <begin position="88"/>
        <end position="110"/>
    </location>
</feature>
<dbReference type="Proteomes" id="UP001221142">
    <property type="component" value="Unassembled WGS sequence"/>
</dbReference>
<accession>A0AAD7BXZ3</accession>
<gene>
    <name evidence="2" type="ORF">FB45DRAFT_524366</name>
</gene>